<feature type="transmembrane region" description="Helical" evidence="8">
    <location>
        <begin position="285"/>
        <end position="302"/>
    </location>
</feature>
<keyword evidence="6 8" id="KW-1133">Transmembrane helix</keyword>
<feature type="transmembrane region" description="Helical" evidence="8">
    <location>
        <begin position="346"/>
        <end position="365"/>
    </location>
</feature>
<dbReference type="EMBL" id="JAPDNT010000004">
    <property type="protein sequence ID" value="MCW3474713.1"/>
    <property type="molecule type" value="Genomic_DNA"/>
</dbReference>
<reference evidence="11" key="2">
    <citation type="submission" date="2022-10" db="EMBL/GenBank/DDBJ databases">
        <authorList>
            <person name="Trinh H.N."/>
        </authorList>
    </citation>
    <scope>NUCLEOTIDE SEQUENCE</scope>
    <source>
        <strain evidence="11">RN2-1</strain>
    </source>
</reference>
<gene>
    <name evidence="11" type="ORF">OL599_08965</name>
</gene>
<evidence type="ECO:0000256" key="5">
    <source>
        <dbReference type="ARBA" id="ARBA00022692"/>
    </source>
</evidence>
<comment type="subcellular location">
    <subcellularLocation>
        <location evidence="1">Membrane</location>
        <topology evidence="1">Multi-pass membrane protein</topology>
    </subcellularLocation>
</comment>
<feature type="domain" description="GtrA/DPMS transmembrane" evidence="10">
    <location>
        <begin position="254"/>
        <end position="371"/>
    </location>
</feature>
<dbReference type="InterPro" id="IPR007267">
    <property type="entry name" value="GtrA_DPMS_TM"/>
</dbReference>
<evidence type="ECO:0000313" key="12">
    <source>
        <dbReference type="Proteomes" id="UP001165679"/>
    </source>
</evidence>
<evidence type="ECO:0000256" key="3">
    <source>
        <dbReference type="ARBA" id="ARBA00022676"/>
    </source>
</evidence>
<organism evidence="11 12">
    <name type="scientific">Limobrevibacterium gyesilva</name>
    <dbReference type="NCBI Taxonomy" id="2991712"/>
    <lineage>
        <taxon>Bacteria</taxon>
        <taxon>Pseudomonadati</taxon>
        <taxon>Pseudomonadota</taxon>
        <taxon>Alphaproteobacteria</taxon>
        <taxon>Acetobacterales</taxon>
        <taxon>Acetobacteraceae</taxon>
        <taxon>Limobrevibacterium</taxon>
    </lineage>
</organism>
<evidence type="ECO:0000256" key="7">
    <source>
        <dbReference type="ARBA" id="ARBA00023136"/>
    </source>
</evidence>
<dbReference type="Pfam" id="PF00535">
    <property type="entry name" value="Glycos_transf_2"/>
    <property type="match status" value="1"/>
</dbReference>
<keyword evidence="4" id="KW-0808">Transferase</keyword>
<evidence type="ECO:0000256" key="1">
    <source>
        <dbReference type="ARBA" id="ARBA00004141"/>
    </source>
</evidence>
<keyword evidence="7 8" id="KW-0472">Membrane</keyword>
<evidence type="ECO:0000256" key="2">
    <source>
        <dbReference type="ARBA" id="ARBA00006739"/>
    </source>
</evidence>
<dbReference type="GO" id="GO:0016020">
    <property type="term" value="C:membrane"/>
    <property type="evidence" value="ECO:0007669"/>
    <property type="project" value="UniProtKB-SubCell"/>
</dbReference>
<dbReference type="InterPro" id="IPR039528">
    <property type="entry name" value="DPM1-like"/>
</dbReference>
<dbReference type="AlphaFoldDB" id="A0AA41YQE0"/>
<comment type="caution">
    <text evidence="11">The sequence shown here is derived from an EMBL/GenBank/DDBJ whole genome shotgun (WGS) entry which is preliminary data.</text>
</comment>
<keyword evidence="3" id="KW-0328">Glycosyltransferase</keyword>
<dbReference type="CDD" id="cd06442">
    <property type="entry name" value="DPM1_like"/>
    <property type="match status" value="1"/>
</dbReference>
<dbReference type="Gene3D" id="3.90.550.10">
    <property type="entry name" value="Spore Coat Polysaccharide Biosynthesis Protein SpsA, Chain A"/>
    <property type="match status" value="1"/>
</dbReference>
<feature type="transmembrane region" description="Helical" evidence="8">
    <location>
        <begin position="314"/>
        <end position="340"/>
    </location>
</feature>
<dbReference type="InterPro" id="IPR029044">
    <property type="entry name" value="Nucleotide-diphossugar_trans"/>
</dbReference>
<evidence type="ECO:0000259" key="10">
    <source>
        <dbReference type="Pfam" id="PF04138"/>
    </source>
</evidence>
<dbReference type="SUPFAM" id="SSF53448">
    <property type="entry name" value="Nucleotide-diphospho-sugar transferases"/>
    <property type="match status" value="1"/>
</dbReference>
<keyword evidence="5 8" id="KW-0812">Transmembrane</keyword>
<sequence length="374" mass="40710">MNDSNPVQPRPATAPDLCVVIPVLNERGNIGPLIDRLRTVLDGIAWEVIFVDDDSRDGTRDAVAAIGRADPRVRLLHRIGRRGLSSAFIEGAQATLAPYIAAMDGDLQHDERVLPRMFSALRDDGIELAIGSRYVEGGGTGDWDARRAGMSSLATRLSQLVLRTPVADPMSGFFMIRRDTFDRAVRHLSAMGFKILLDIVASLPEPPRIRELPYEFRSRVSGESKLDAGVLRDYLMLILDKLIGHIVPVRFVLFAGVGALGIAAHLVVLRLGLELGRLPFPDAQALATACAIVGNFTLNNIFTFRERRLRGWGLVRGLITFSAICSVGAAGNIGVSSFLFGSAHSSWWLAGIAGAVMSLVWNYAVSSVITWRRG</sequence>
<dbReference type="GO" id="GO:0000271">
    <property type="term" value="P:polysaccharide biosynthetic process"/>
    <property type="evidence" value="ECO:0007669"/>
    <property type="project" value="InterPro"/>
</dbReference>
<evidence type="ECO:0000256" key="8">
    <source>
        <dbReference type="SAM" id="Phobius"/>
    </source>
</evidence>
<keyword evidence="12" id="KW-1185">Reference proteome</keyword>
<dbReference type="Pfam" id="PF04138">
    <property type="entry name" value="GtrA_DPMS_TM"/>
    <property type="match status" value="1"/>
</dbReference>
<evidence type="ECO:0000313" key="11">
    <source>
        <dbReference type="EMBL" id="MCW3474713.1"/>
    </source>
</evidence>
<reference evidence="11" key="1">
    <citation type="submission" date="2022-09" db="EMBL/GenBank/DDBJ databases">
        <title>Rhodovastum sp. nov. RN2-1 isolated from soil in Seongnam, South Korea.</title>
        <authorList>
            <person name="Le N.T."/>
        </authorList>
    </citation>
    <scope>NUCLEOTIDE SEQUENCE</scope>
    <source>
        <strain evidence="11">RN2-1</strain>
    </source>
</reference>
<dbReference type="RefSeq" id="WP_264713357.1">
    <property type="nucleotide sequence ID" value="NZ_JAPDNT010000004.1"/>
</dbReference>
<feature type="transmembrane region" description="Helical" evidence="8">
    <location>
        <begin position="251"/>
        <end position="273"/>
    </location>
</feature>
<dbReference type="InterPro" id="IPR001173">
    <property type="entry name" value="Glyco_trans_2-like"/>
</dbReference>
<dbReference type="PANTHER" id="PTHR43398">
    <property type="entry name" value="DOLICHOL-PHOSPHATE MANNOSYLTRANSFERASE SUBUNIT 1"/>
    <property type="match status" value="1"/>
</dbReference>
<proteinExistence type="inferred from homology"/>
<protein>
    <submittedName>
        <fullName evidence="11">Glycosyltransferase family 2 protein</fullName>
    </submittedName>
</protein>
<evidence type="ECO:0000256" key="4">
    <source>
        <dbReference type="ARBA" id="ARBA00022679"/>
    </source>
</evidence>
<evidence type="ECO:0000256" key="6">
    <source>
        <dbReference type="ARBA" id="ARBA00022989"/>
    </source>
</evidence>
<accession>A0AA41YQE0</accession>
<dbReference type="GO" id="GO:0009247">
    <property type="term" value="P:glycolipid biosynthetic process"/>
    <property type="evidence" value="ECO:0007669"/>
    <property type="project" value="TreeGrafter"/>
</dbReference>
<comment type="similarity">
    <text evidence="2">Belongs to the glycosyltransferase 2 family.</text>
</comment>
<name>A0AA41YQE0_9PROT</name>
<dbReference type="Proteomes" id="UP001165679">
    <property type="component" value="Unassembled WGS sequence"/>
</dbReference>
<evidence type="ECO:0000259" key="9">
    <source>
        <dbReference type="Pfam" id="PF00535"/>
    </source>
</evidence>
<dbReference type="PANTHER" id="PTHR43398:SF1">
    <property type="entry name" value="DOLICHOL-PHOSPHATE MANNOSYLTRANSFERASE SUBUNIT 1"/>
    <property type="match status" value="1"/>
</dbReference>
<feature type="domain" description="Glycosyltransferase 2-like" evidence="9">
    <location>
        <begin position="18"/>
        <end position="182"/>
    </location>
</feature>
<dbReference type="GO" id="GO:0004582">
    <property type="term" value="F:dolichyl-phosphate beta-D-mannosyltransferase activity"/>
    <property type="evidence" value="ECO:0007669"/>
    <property type="project" value="InterPro"/>
</dbReference>